<dbReference type="SUPFAM" id="SSF57850">
    <property type="entry name" value="RING/U-box"/>
    <property type="match status" value="1"/>
</dbReference>
<dbReference type="GO" id="GO:0000209">
    <property type="term" value="P:protein polyubiquitination"/>
    <property type="evidence" value="ECO:0007669"/>
    <property type="project" value="InterPro"/>
</dbReference>
<dbReference type="InterPro" id="IPR018957">
    <property type="entry name" value="Znf_C3HC4_RING-type"/>
</dbReference>
<proteinExistence type="predicted"/>
<dbReference type="PROSITE" id="PS00518">
    <property type="entry name" value="ZF_RING_1"/>
    <property type="match status" value="1"/>
</dbReference>
<feature type="zinc finger region" description="C3H1-type" evidence="5">
    <location>
        <begin position="25"/>
        <end position="53"/>
    </location>
</feature>
<name>A0A165HBS1_9BASI</name>
<dbReference type="SMART" id="SM00356">
    <property type="entry name" value="ZnF_C3H1"/>
    <property type="match status" value="2"/>
</dbReference>
<evidence type="ECO:0000256" key="6">
    <source>
        <dbReference type="SAM" id="MobiDB-lite"/>
    </source>
</evidence>
<dbReference type="PANTHER" id="PTHR11224">
    <property type="entry name" value="MAKORIN-RELATED"/>
    <property type="match status" value="1"/>
</dbReference>
<feature type="compositionally biased region" description="Low complexity" evidence="6">
    <location>
        <begin position="11"/>
        <end position="20"/>
    </location>
</feature>
<evidence type="ECO:0000313" key="10">
    <source>
        <dbReference type="Proteomes" id="UP000076842"/>
    </source>
</evidence>
<dbReference type="SUPFAM" id="SSF90229">
    <property type="entry name" value="CCCH zinc finger"/>
    <property type="match status" value="2"/>
</dbReference>
<keyword evidence="4 5" id="KW-0862">Zinc</keyword>
<feature type="zinc finger region" description="C3H1-type" evidence="5">
    <location>
        <begin position="60"/>
        <end position="86"/>
    </location>
</feature>
<evidence type="ECO:0008006" key="11">
    <source>
        <dbReference type="Google" id="ProtNLM"/>
    </source>
</evidence>
<dbReference type="Pfam" id="PF00097">
    <property type="entry name" value="zf-C3HC4"/>
    <property type="match status" value="1"/>
</dbReference>
<dbReference type="Gene3D" id="3.30.40.10">
    <property type="entry name" value="Zinc/RING finger domain, C3HC4 (zinc finger)"/>
    <property type="match status" value="1"/>
</dbReference>
<evidence type="ECO:0000259" key="7">
    <source>
        <dbReference type="PROSITE" id="PS50089"/>
    </source>
</evidence>
<dbReference type="OrthoDB" id="250836at2759"/>
<accession>A0A165HBS1</accession>
<evidence type="ECO:0000256" key="1">
    <source>
        <dbReference type="ARBA" id="ARBA00022679"/>
    </source>
</evidence>
<dbReference type="InterPro" id="IPR000571">
    <property type="entry name" value="Znf_CCCH"/>
</dbReference>
<dbReference type="Gene3D" id="3.30.1370.210">
    <property type="match status" value="1"/>
</dbReference>
<evidence type="ECO:0000256" key="3">
    <source>
        <dbReference type="ARBA" id="ARBA00022771"/>
    </source>
</evidence>
<evidence type="ECO:0000256" key="2">
    <source>
        <dbReference type="ARBA" id="ARBA00022723"/>
    </source>
</evidence>
<evidence type="ECO:0000256" key="5">
    <source>
        <dbReference type="PROSITE-ProRule" id="PRU00723"/>
    </source>
</evidence>
<dbReference type="PROSITE" id="PS50103">
    <property type="entry name" value="ZF_C3H1"/>
    <property type="match status" value="2"/>
</dbReference>
<dbReference type="InterPro" id="IPR045072">
    <property type="entry name" value="MKRN-like"/>
</dbReference>
<dbReference type="PANTHER" id="PTHR11224:SF10">
    <property type="entry name" value="IP09428P-RELATED"/>
    <property type="match status" value="1"/>
</dbReference>
<dbReference type="InterPro" id="IPR001841">
    <property type="entry name" value="Znf_RING"/>
</dbReference>
<keyword evidence="2 5" id="KW-0479">Metal-binding</keyword>
<feature type="domain" description="RING-type" evidence="7">
    <location>
        <begin position="124"/>
        <end position="175"/>
    </location>
</feature>
<dbReference type="Proteomes" id="UP000076842">
    <property type="component" value="Unassembled WGS sequence"/>
</dbReference>
<organism evidence="9 10">
    <name type="scientific">Calocera cornea HHB12733</name>
    <dbReference type="NCBI Taxonomy" id="1353952"/>
    <lineage>
        <taxon>Eukaryota</taxon>
        <taxon>Fungi</taxon>
        <taxon>Dikarya</taxon>
        <taxon>Basidiomycota</taxon>
        <taxon>Agaricomycotina</taxon>
        <taxon>Dacrymycetes</taxon>
        <taxon>Dacrymycetales</taxon>
        <taxon>Dacrymycetaceae</taxon>
        <taxon>Calocera</taxon>
    </lineage>
</organism>
<keyword evidence="3 5" id="KW-0863">Zinc-finger</keyword>
<dbReference type="InterPro" id="IPR013083">
    <property type="entry name" value="Znf_RING/FYVE/PHD"/>
</dbReference>
<dbReference type="GO" id="GO:0061630">
    <property type="term" value="F:ubiquitin protein ligase activity"/>
    <property type="evidence" value="ECO:0007669"/>
    <property type="project" value="InterPro"/>
</dbReference>
<dbReference type="PROSITE" id="PS50089">
    <property type="entry name" value="ZF_RING_2"/>
    <property type="match status" value="1"/>
</dbReference>
<dbReference type="GO" id="GO:0008270">
    <property type="term" value="F:zinc ion binding"/>
    <property type="evidence" value="ECO:0007669"/>
    <property type="project" value="UniProtKB-KW"/>
</dbReference>
<dbReference type="AlphaFoldDB" id="A0A165HBS1"/>
<evidence type="ECO:0000313" key="9">
    <source>
        <dbReference type="EMBL" id="KZT59092.1"/>
    </source>
</evidence>
<dbReference type="InterPro" id="IPR017907">
    <property type="entry name" value="Znf_RING_CS"/>
</dbReference>
<feature type="domain" description="C3H1-type" evidence="8">
    <location>
        <begin position="60"/>
        <end position="86"/>
    </location>
</feature>
<dbReference type="InterPro" id="IPR036855">
    <property type="entry name" value="Znf_CCCH_sf"/>
</dbReference>
<gene>
    <name evidence="9" type="ORF">CALCODRAFT_494130</name>
</gene>
<feature type="region of interest" description="Disordered" evidence="6">
    <location>
        <begin position="90"/>
        <end position="115"/>
    </location>
</feature>
<keyword evidence="1" id="KW-0808">Transferase</keyword>
<evidence type="ECO:0000259" key="8">
    <source>
        <dbReference type="PROSITE" id="PS50103"/>
    </source>
</evidence>
<evidence type="ECO:0000256" key="4">
    <source>
        <dbReference type="ARBA" id="ARBA00022833"/>
    </source>
</evidence>
<dbReference type="SMART" id="SM00184">
    <property type="entry name" value="RING"/>
    <property type="match status" value="1"/>
</dbReference>
<reference evidence="9 10" key="1">
    <citation type="journal article" date="2016" name="Mol. Biol. Evol.">
        <title>Comparative Genomics of Early-Diverging Mushroom-Forming Fungi Provides Insights into the Origins of Lignocellulose Decay Capabilities.</title>
        <authorList>
            <person name="Nagy L.G."/>
            <person name="Riley R."/>
            <person name="Tritt A."/>
            <person name="Adam C."/>
            <person name="Daum C."/>
            <person name="Floudas D."/>
            <person name="Sun H."/>
            <person name="Yadav J.S."/>
            <person name="Pangilinan J."/>
            <person name="Larsson K.H."/>
            <person name="Matsuura K."/>
            <person name="Barry K."/>
            <person name="Labutti K."/>
            <person name="Kuo R."/>
            <person name="Ohm R.A."/>
            <person name="Bhattacharya S.S."/>
            <person name="Shirouzu T."/>
            <person name="Yoshinaga Y."/>
            <person name="Martin F.M."/>
            <person name="Grigoriev I.V."/>
            <person name="Hibbett D.S."/>
        </authorList>
    </citation>
    <scope>NUCLEOTIDE SEQUENCE [LARGE SCALE GENOMIC DNA]</scope>
    <source>
        <strain evidence="9 10">HHB12733</strain>
    </source>
</reference>
<keyword evidence="10" id="KW-1185">Reference proteome</keyword>
<feature type="domain" description="C3H1-type" evidence="8">
    <location>
        <begin position="25"/>
        <end position="53"/>
    </location>
</feature>
<dbReference type="EMBL" id="KV423944">
    <property type="protein sequence ID" value="KZT59092.1"/>
    <property type="molecule type" value="Genomic_DNA"/>
</dbReference>
<sequence>MPPPPRSGGHSAAPSTSALPALPARPVRPLCRYIAMPGGCYAGERCKFRHSEEATKTPHQERQVCRYYVAGYCKRGADCWYRHVSDAPVAPEAGPSSRPAEPVASEGPPTVQQEDDDDLDELACMICYDKPLQYGLLAGCSHVFCLACMRGWRDVKDKEVSMLESGVVKACPVCRVPSRYITPSSQVSHCTLIHALC</sequence>
<protein>
    <recommendedName>
        <fullName evidence="11">RING-type E3 ubiquitin transferase</fullName>
    </recommendedName>
</protein>
<feature type="region of interest" description="Disordered" evidence="6">
    <location>
        <begin position="1"/>
        <end position="20"/>
    </location>
</feature>
<dbReference type="InParanoid" id="A0A165HBS1"/>
<dbReference type="STRING" id="1353952.A0A165HBS1"/>